<evidence type="ECO:0008006" key="6">
    <source>
        <dbReference type="Google" id="ProtNLM"/>
    </source>
</evidence>
<reference evidence="5" key="1">
    <citation type="journal article" date="2014" name="Front. Microbiol.">
        <title>High frequency of phylogenetically diverse reductive dehalogenase-homologous genes in deep subseafloor sedimentary metagenomes.</title>
        <authorList>
            <person name="Kawai M."/>
            <person name="Futagami T."/>
            <person name="Toyoda A."/>
            <person name="Takaki Y."/>
            <person name="Nishi S."/>
            <person name="Hori S."/>
            <person name="Arai W."/>
            <person name="Tsubouchi T."/>
            <person name="Morono Y."/>
            <person name="Uchiyama I."/>
            <person name="Ito T."/>
            <person name="Fujiyama A."/>
            <person name="Inagaki F."/>
            <person name="Takami H."/>
        </authorList>
    </citation>
    <scope>NUCLEOTIDE SEQUENCE</scope>
    <source>
        <strain evidence="5">Expedition CK06-06</strain>
    </source>
</reference>
<dbReference type="PANTHER" id="PTHR40392">
    <property type="entry name" value="2-PHOSPHO-L-LACTATE GUANYLYLTRANSFERASE"/>
    <property type="match status" value="1"/>
</dbReference>
<dbReference type="InterPro" id="IPR002835">
    <property type="entry name" value="CofC"/>
</dbReference>
<keyword evidence="4" id="KW-0342">GTP-binding</keyword>
<comment type="caution">
    <text evidence="5">The sequence shown here is derived from an EMBL/GenBank/DDBJ whole genome shotgun (WGS) entry which is preliminary data.</text>
</comment>
<keyword evidence="2" id="KW-0548">Nucleotidyltransferase</keyword>
<evidence type="ECO:0000256" key="4">
    <source>
        <dbReference type="ARBA" id="ARBA00023134"/>
    </source>
</evidence>
<dbReference type="PANTHER" id="PTHR40392:SF1">
    <property type="entry name" value="2-PHOSPHO-L-LACTATE GUANYLYLTRANSFERASE"/>
    <property type="match status" value="1"/>
</dbReference>
<dbReference type="Gene3D" id="3.90.550.10">
    <property type="entry name" value="Spore Coat Polysaccharide Biosynthesis Protein SpsA, Chain A"/>
    <property type="match status" value="1"/>
</dbReference>
<dbReference type="SUPFAM" id="SSF53448">
    <property type="entry name" value="Nucleotide-diphospho-sugar transferases"/>
    <property type="match status" value="1"/>
</dbReference>
<dbReference type="EMBL" id="BARS01005095">
    <property type="protein sequence ID" value="GAF68480.1"/>
    <property type="molecule type" value="Genomic_DNA"/>
</dbReference>
<dbReference type="GO" id="GO:0005525">
    <property type="term" value="F:GTP binding"/>
    <property type="evidence" value="ECO:0007669"/>
    <property type="project" value="UniProtKB-KW"/>
</dbReference>
<gene>
    <name evidence="5" type="ORF">S01H1_09979</name>
</gene>
<dbReference type="NCBIfam" id="TIGR03552">
    <property type="entry name" value="F420_cofC"/>
    <property type="match status" value="1"/>
</dbReference>
<keyword evidence="1" id="KW-0808">Transferase</keyword>
<name>X0SXH1_9ZZZZ</name>
<evidence type="ECO:0000256" key="3">
    <source>
        <dbReference type="ARBA" id="ARBA00022741"/>
    </source>
</evidence>
<dbReference type="GO" id="GO:0043814">
    <property type="term" value="F:phospholactate guanylyltransferase activity"/>
    <property type="evidence" value="ECO:0007669"/>
    <property type="project" value="InterPro"/>
</dbReference>
<evidence type="ECO:0000256" key="2">
    <source>
        <dbReference type="ARBA" id="ARBA00022695"/>
    </source>
</evidence>
<keyword evidence="3" id="KW-0547">Nucleotide-binding</keyword>
<organism evidence="5">
    <name type="scientific">marine sediment metagenome</name>
    <dbReference type="NCBI Taxonomy" id="412755"/>
    <lineage>
        <taxon>unclassified sequences</taxon>
        <taxon>metagenomes</taxon>
        <taxon>ecological metagenomes</taxon>
    </lineage>
</organism>
<dbReference type="Pfam" id="PF01983">
    <property type="entry name" value="CofC"/>
    <property type="match status" value="1"/>
</dbReference>
<protein>
    <recommendedName>
        <fullName evidence="6">MobA-like NTP transferase domain-containing protein</fullName>
    </recommendedName>
</protein>
<accession>X0SXH1</accession>
<evidence type="ECO:0000256" key="1">
    <source>
        <dbReference type="ARBA" id="ARBA00022679"/>
    </source>
</evidence>
<proteinExistence type="inferred from homology"/>
<sequence length="203" mass="22677">MAVWAIIPVKPLRRGKSRLAKVITAKERADLNQYLLTRTIKVLKTIDKIDDILVISRDKEALSLARDLEARTVQEFGTPGLNTALSRAAEVAKSYETCGILIIPADLPCLDAEDIKTILAHKDDPPVVVIAPDRKMEGTNALFLCPPDLIDFKYGKRSFEKHCQQARDVEARLEICNLPSLELDLDEPEDLALMETELNSSKQ</sequence>
<dbReference type="InterPro" id="IPR029044">
    <property type="entry name" value="Nucleotide-diphossugar_trans"/>
</dbReference>
<evidence type="ECO:0000313" key="5">
    <source>
        <dbReference type="EMBL" id="GAF68480.1"/>
    </source>
</evidence>
<dbReference type="AlphaFoldDB" id="X0SXH1"/>
<dbReference type="HAMAP" id="MF_02114">
    <property type="entry name" value="CofC"/>
    <property type="match status" value="1"/>
</dbReference>